<comment type="subcellular location">
    <subcellularLocation>
        <location evidence="1">Membrane</location>
        <topology evidence="1">Single-pass membrane protein</topology>
    </subcellularLocation>
</comment>
<keyword evidence="5" id="KW-0472">Membrane</keyword>
<evidence type="ECO:0000259" key="7">
    <source>
        <dbReference type="Pfam" id="PF09430"/>
    </source>
</evidence>
<keyword evidence="2" id="KW-0812">Transmembrane</keyword>
<dbReference type="PANTHER" id="PTHR13605:SF4">
    <property type="entry name" value="ER MEMBRANE PROTEIN COMPLEX SUBUNIT 7"/>
    <property type="match status" value="1"/>
</dbReference>
<dbReference type="VEuPathDB" id="FungiDB:ASPNIDRAFT2_1161368"/>
<comment type="caution">
    <text evidence="8">The sequence shown here is derived from an EMBL/GenBank/DDBJ whole genome shotgun (WGS) entry which is preliminary data.</text>
</comment>
<sequence length="314" mass="33063">MPGGAVTSPSAGRRLALAPPLRSSIGIASPPPSTSNLRISLRTLPPFNSHTTLTSCTSSAARHLTITIPPSTILPNPNILSANTHATLTAFTKNTNYNHHFAAPLTRSATFNFHHLPASSKPESYLLDIRSPEYVFAPLRVDVAADGSLLGIWETFRGNPWDNRGAEKFVFDASAPRGGNSGAEEAVMVEAKVLARRGFYEERSKFSPLALFKNPMILMALVALGFTFGMPKLMENMDPEMRAEFEKQSRSSPIGGATRSAMAGGGAPGNFDLAGWMAGATPRPGASGAEAAAAVEGAAATTGRESGGASRRRG</sequence>
<feature type="region of interest" description="Disordered" evidence="6">
    <location>
        <begin position="273"/>
        <end position="314"/>
    </location>
</feature>
<evidence type="ECO:0000256" key="6">
    <source>
        <dbReference type="SAM" id="MobiDB-lite"/>
    </source>
</evidence>
<dbReference type="VEuPathDB" id="FungiDB:An09g06750"/>
<reference evidence="9" key="1">
    <citation type="submission" date="2018-10" db="EMBL/GenBank/DDBJ databases">
        <title>FDA dAtabase for Regulatory Grade micrObial Sequences (FDA-ARGOS): Supporting development and validation of Infectious Disease Dx tests.</title>
        <authorList>
            <person name="Kerrigan L."/>
            <person name="Tallon L."/>
            <person name="Sadzewicz L."/>
            <person name="Sengamalay N."/>
            <person name="Ott S."/>
            <person name="Godinez A."/>
            <person name="Nagaraj S."/>
            <person name="Vavikolanu K."/>
            <person name="Nadendla S."/>
            <person name="George J."/>
            <person name="Sichtig H."/>
        </authorList>
    </citation>
    <scope>NUCLEOTIDE SEQUENCE [LARGE SCALE GENOMIC DNA]</scope>
    <source>
        <strain evidence="9">FDAARGOS_311</strain>
    </source>
</reference>
<dbReference type="PANTHER" id="PTHR13605">
    <property type="entry name" value="ER MEMBRANE PROTEIN COMPLEX SUBUNIT 7"/>
    <property type="match status" value="1"/>
</dbReference>
<dbReference type="InterPro" id="IPR039163">
    <property type="entry name" value="EMC7"/>
</dbReference>
<keyword evidence="3" id="KW-0732">Signal</keyword>
<dbReference type="Proteomes" id="UP000197666">
    <property type="component" value="Unassembled WGS sequence"/>
</dbReference>
<gene>
    <name evidence="8" type="ORF">CAN33_0025565</name>
</gene>
<dbReference type="Pfam" id="PF09430">
    <property type="entry name" value="EMC7_beta-sandw"/>
    <property type="match status" value="1"/>
</dbReference>
<dbReference type="VEuPathDB" id="FungiDB:M747DRAFT_299746"/>
<evidence type="ECO:0000256" key="3">
    <source>
        <dbReference type="ARBA" id="ARBA00022729"/>
    </source>
</evidence>
<evidence type="ECO:0000256" key="1">
    <source>
        <dbReference type="ARBA" id="ARBA00004167"/>
    </source>
</evidence>
<accession>A0A505I1A5</accession>
<feature type="domain" description="ER membrane protein complex subunit 7 beta-sandwich" evidence="7">
    <location>
        <begin position="76"/>
        <end position="219"/>
    </location>
</feature>
<dbReference type="EMBL" id="NKJJ02000005">
    <property type="protein sequence ID" value="TPR07036.1"/>
    <property type="molecule type" value="Genomic_DNA"/>
</dbReference>
<evidence type="ECO:0000256" key="4">
    <source>
        <dbReference type="ARBA" id="ARBA00022989"/>
    </source>
</evidence>
<evidence type="ECO:0000313" key="9">
    <source>
        <dbReference type="Proteomes" id="UP000197666"/>
    </source>
</evidence>
<feature type="region of interest" description="Disordered" evidence="6">
    <location>
        <begin position="244"/>
        <end position="263"/>
    </location>
</feature>
<evidence type="ECO:0000256" key="2">
    <source>
        <dbReference type="ARBA" id="ARBA00022692"/>
    </source>
</evidence>
<keyword evidence="4" id="KW-1133">Transmembrane helix</keyword>
<evidence type="ECO:0000256" key="5">
    <source>
        <dbReference type="ARBA" id="ARBA00023136"/>
    </source>
</evidence>
<dbReference type="VEuPathDB" id="FungiDB:ATCC64974_7670"/>
<evidence type="ECO:0000313" key="8">
    <source>
        <dbReference type="EMBL" id="TPR07036.1"/>
    </source>
</evidence>
<protein>
    <submittedName>
        <fullName evidence="8">Sodium/calcium exchanger family protein</fullName>
    </submittedName>
</protein>
<dbReference type="InterPro" id="IPR019008">
    <property type="entry name" value="Beta_sandwich_EMC7"/>
</dbReference>
<organism evidence="8 9">
    <name type="scientific">Aspergillus niger</name>
    <dbReference type="NCBI Taxonomy" id="5061"/>
    <lineage>
        <taxon>Eukaryota</taxon>
        <taxon>Fungi</taxon>
        <taxon>Dikarya</taxon>
        <taxon>Ascomycota</taxon>
        <taxon>Pezizomycotina</taxon>
        <taxon>Eurotiomycetes</taxon>
        <taxon>Eurotiomycetidae</taxon>
        <taxon>Eurotiales</taxon>
        <taxon>Aspergillaceae</taxon>
        <taxon>Aspergillus</taxon>
        <taxon>Aspergillus subgen. Circumdati</taxon>
    </lineage>
</organism>
<proteinExistence type="predicted"/>
<name>A0A505I1A5_ASPNG</name>
<dbReference type="GO" id="GO:0072546">
    <property type="term" value="C:EMC complex"/>
    <property type="evidence" value="ECO:0007669"/>
    <property type="project" value="TreeGrafter"/>
</dbReference>
<dbReference type="AlphaFoldDB" id="A0A505I1A5"/>
<feature type="compositionally biased region" description="Low complexity" evidence="6">
    <location>
        <begin position="285"/>
        <end position="314"/>
    </location>
</feature>